<feature type="transmembrane region" description="Helical" evidence="14">
    <location>
        <begin position="420"/>
        <end position="440"/>
    </location>
</feature>
<feature type="transmembrane region" description="Helical" evidence="14">
    <location>
        <begin position="365"/>
        <end position="384"/>
    </location>
</feature>
<feature type="transmembrane region" description="Helical" evidence="14">
    <location>
        <begin position="307"/>
        <end position="331"/>
    </location>
</feature>
<evidence type="ECO:0000256" key="12">
    <source>
        <dbReference type="ARBA" id="ARBA00033708"/>
    </source>
</evidence>
<keyword evidence="4" id="KW-1003">Cell membrane</keyword>
<name>A0AAX3FSK6_9PSED</name>
<feature type="transmembrane region" description="Helical" evidence="14">
    <location>
        <begin position="452"/>
        <end position="471"/>
    </location>
</feature>
<feature type="transmembrane region" description="Helical" evidence="14">
    <location>
        <begin position="390"/>
        <end position="413"/>
    </location>
</feature>
<evidence type="ECO:0000313" key="15">
    <source>
        <dbReference type="EMBL" id="VEF72292.1"/>
    </source>
</evidence>
<evidence type="ECO:0000256" key="10">
    <source>
        <dbReference type="ARBA" id="ARBA00023136"/>
    </source>
</evidence>
<evidence type="ECO:0000256" key="8">
    <source>
        <dbReference type="ARBA" id="ARBA00023053"/>
    </source>
</evidence>
<evidence type="ECO:0000256" key="2">
    <source>
        <dbReference type="ARBA" id="ARBA00006434"/>
    </source>
</evidence>
<dbReference type="GO" id="GO:0006814">
    <property type="term" value="P:sodium ion transport"/>
    <property type="evidence" value="ECO:0007669"/>
    <property type="project" value="UniProtKB-KW"/>
</dbReference>
<dbReference type="Proteomes" id="UP000277437">
    <property type="component" value="Chromosome"/>
</dbReference>
<gene>
    <name evidence="15" type="primary">panF</name>
    <name evidence="15" type="ORF">NCTC7357_00526</name>
</gene>
<keyword evidence="6" id="KW-0769">Symport</keyword>
<keyword evidence="11" id="KW-0739">Sodium transport</keyword>
<evidence type="ECO:0000313" key="16">
    <source>
        <dbReference type="Proteomes" id="UP000277437"/>
    </source>
</evidence>
<keyword evidence="9" id="KW-0406">Ion transport</keyword>
<reference evidence="15 16" key="1">
    <citation type="submission" date="2018-12" db="EMBL/GenBank/DDBJ databases">
        <authorList>
            <consortium name="Pathogen Informatics"/>
        </authorList>
    </citation>
    <scope>NUCLEOTIDE SEQUENCE [LARGE SCALE GENOMIC DNA]</scope>
    <source>
        <strain evidence="15 16">NCTC7357</strain>
    </source>
</reference>
<dbReference type="InterPro" id="IPR038377">
    <property type="entry name" value="Na/Glc_symporter_sf"/>
</dbReference>
<comment type="subcellular location">
    <subcellularLocation>
        <location evidence="1">Cell membrane</location>
        <topology evidence="1">Multi-pass membrane protein</topology>
    </subcellularLocation>
</comment>
<dbReference type="Pfam" id="PF00474">
    <property type="entry name" value="SSF"/>
    <property type="match status" value="1"/>
</dbReference>
<evidence type="ECO:0000256" key="1">
    <source>
        <dbReference type="ARBA" id="ARBA00004651"/>
    </source>
</evidence>
<feature type="transmembrane region" description="Helical" evidence="14">
    <location>
        <begin position="238"/>
        <end position="262"/>
    </location>
</feature>
<feature type="transmembrane region" description="Helical" evidence="14">
    <location>
        <begin position="274"/>
        <end position="295"/>
    </location>
</feature>
<evidence type="ECO:0000256" key="5">
    <source>
        <dbReference type="ARBA" id="ARBA00022692"/>
    </source>
</evidence>
<evidence type="ECO:0000256" key="9">
    <source>
        <dbReference type="ARBA" id="ARBA00023065"/>
    </source>
</evidence>
<comment type="similarity">
    <text evidence="2 13">Belongs to the sodium:solute symporter (SSF) (TC 2.A.21) family.</text>
</comment>
<organism evidence="15 16">
    <name type="scientific">Pseudomonas chlororaphis</name>
    <dbReference type="NCBI Taxonomy" id="587753"/>
    <lineage>
        <taxon>Bacteria</taxon>
        <taxon>Pseudomonadati</taxon>
        <taxon>Pseudomonadota</taxon>
        <taxon>Gammaproteobacteria</taxon>
        <taxon>Pseudomonadales</taxon>
        <taxon>Pseudomonadaceae</taxon>
        <taxon>Pseudomonas</taxon>
    </lineage>
</organism>
<protein>
    <submittedName>
        <fullName evidence="15">Na+/solute symporter</fullName>
    </submittedName>
</protein>
<feature type="transmembrane region" description="Helical" evidence="14">
    <location>
        <begin position="193"/>
        <end position="213"/>
    </location>
</feature>
<keyword evidence="8" id="KW-0915">Sodium</keyword>
<feature type="transmembrane region" description="Helical" evidence="14">
    <location>
        <begin position="76"/>
        <end position="94"/>
    </location>
</feature>
<feature type="transmembrane region" description="Helical" evidence="14">
    <location>
        <begin position="152"/>
        <end position="172"/>
    </location>
</feature>
<feature type="transmembrane region" description="Helical" evidence="14">
    <location>
        <begin position="6"/>
        <end position="22"/>
    </location>
</feature>
<evidence type="ECO:0000256" key="14">
    <source>
        <dbReference type="SAM" id="Phobius"/>
    </source>
</evidence>
<evidence type="ECO:0000256" key="3">
    <source>
        <dbReference type="ARBA" id="ARBA00022448"/>
    </source>
</evidence>
<evidence type="ECO:0000256" key="11">
    <source>
        <dbReference type="ARBA" id="ARBA00023201"/>
    </source>
</evidence>
<dbReference type="PANTHER" id="PTHR48086:SF3">
    <property type="entry name" value="SODIUM_PROLINE SYMPORTER"/>
    <property type="match status" value="1"/>
</dbReference>
<keyword evidence="7 14" id="KW-1133">Transmembrane helix</keyword>
<feature type="transmembrane region" description="Helical" evidence="14">
    <location>
        <begin position="122"/>
        <end position="140"/>
    </location>
</feature>
<comment type="catalytic activity">
    <reaction evidence="12">
        <text>L-proline(in) + Na(+)(in) = L-proline(out) + Na(+)(out)</text>
        <dbReference type="Rhea" id="RHEA:28967"/>
        <dbReference type="ChEBI" id="CHEBI:29101"/>
        <dbReference type="ChEBI" id="CHEBI:60039"/>
    </reaction>
</comment>
<dbReference type="InterPro" id="IPR001734">
    <property type="entry name" value="Na/solute_symporter"/>
</dbReference>
<dbReference type="CDD" id="cd10322">
    <property type="entry name" value="SLC5sbd"/>
    <property type="match status" value="1"/>
</dbReference>
<dbReference type="InterPro" id="IPR050277">
    <property type="entry name" value="Sodium:Solute_Symporter"/>
</dbReference>
<sequence>MQMLIGYGGVLIFFLIIIYALEKSHKTDGSGSFSEYATGGRSFGSFYSTMAFVNTWLPGTIFISFAGFAASSGIIGFYYVPYSLLAVVLMFLLAKPVHMWGKAFDLRTQADLLGLRYNSKTVRVVAAAIGIIASFPWIVLGMQSLTLVFTHLSFGAVSATTAVFIGIGLIVARQIWTIRFGARGVIVSDMIQGIAAYLIGTLIALGLLVWLTTNGHGFGQSSSSMFTIPGPGSELGPLYLFSLIVTGALGGWCWPDIFVRLFASRSTRTIQKSAVQVAPILLIFGTSITLLALSASTLPGVQESPDAVWFIAAEVGGVLVVTLAGICVVAATMGNVGANLQALGAQTANDIVGVLQERRIENHRIGQLTVAILTILAAVFAVSTTKSSHLITLAMTSYQGIVQLAPTIFLGIFWKRGTAAAAVCSMISGFVCAGVLQWYFPTSLPQLEGLTSGVVALAVNFAVYVTITLLLPANAAERQRVNELYLFIDSPQTKSTAKSSLAIS</sequence>
<accession>A0AAX3FSK6</accession>
<evidence type="ECO:0000256" key="4">
    <source>
        <dbReference type="ARBA" id="ARBA00022475"/>
    </source>
</evidence>
<dbReference type="Gene3D" id="1.20.1730.10">
    <property type="entry name" value="Sodium/glucose cotransporter"/>
    <property type="match status" value="1"/>
</dbReference>
<dbReference type="GO" id="GO:0015293">
    <property type="term" value="F:symporter activity"/>
    <property type="evidence" value="ECO:0007669"/>
    <property type="project" value="UniProtKB-KW"/>
</dbReference>
<proteinExistence type="inferred from homology"/>
<dbReference type="AlphaFoldDB" id="A0AAX3FSK6"/>
<dbReference type="RefSeq" id="WP_124324478.1">
    <property type="nucleotide sequence ID" value="NZ_CP118137.1"/>
</dbReference>
<evidence type="ECO:0000256" key="6">
    <source>
        <dbReference type="ARBA" id="ARBA00022847"/>
    </source>
</evidence>
<feature type="transmembrane region" description="Helical" evidence="14">
    <location>
        <begin position="43"/>
        <end position="70"/>
    </location>
</feature>
<dbReference type="PROSITE" id="PS50283">
    <property type="entry name" value="NA_SOLUT_SYMP_3"/>
    <property type="match status" value="1"/>
</dbReference>
<evidence type="ECO:0000256" key="13">
    <source>
        <dbReference type="RuleBase" id="RU362091"/>
    </source>
</evidence>
<evidence type="ECO:0000256" key="7">
    <source>
        <dbReference type="ARBA" id="ARBA00022989"/>
    </source>
</evidence>
<keyword evidence="10 14" id="KW-0472">Membrane</keyword>
<keyword evidence="5 14" id="KW-0812">Transmembrane</keyword>
<dbReference type="PANTHER" id="PTHR48086">
    <property type="entry name" value="SODIUM/PROLINE SYMPORTER-RELATED"/>
    <property type="match status" value="1"/>
</dbReference>
<dbReference type="GO" id="GO:0005886">
    <property type="term" value="C:plasma membrane"/>
    <property type="evidence" value="ECO:0007669"/>
    <property type="project" value="UniProtKB-SubCell"/>
</dbReference>
<dbReference type="EMBL" id="LR134334">
    <property type="protein sequence ID" value="VEF72292.1"/>
    <property type="molecule type" value="Genomic_DNA"/>
</dbReference>
<keyword evidence="3" id="KW-0813">Transport</keyword>